<evidence type="ECO:0000259" key="1">
    <source>
        <dbReference type="Pfam" id="PF13392"/>
    </source>
</evidence>
<name>A0AAE9C7N4_9CAUD</name>
<keyword evidence="3" id="KW-1185">Reference proteome</keyword>
<dbReference type="InterPro" id="IPR044925">
    <property type="entry name" value="His-Me_finger_sf"/>
</dbReference>
<keyword evidence="2" id="KW-0378">Hydrolase</keyword>
<evidence type="ECO:0000313" key="2">
    <source>
        <dbReference type="EMBL" id="UFK09467.1"/>
    </source>
</evidence>
<dbReference type="GO" id="GO:0004519">
    <property type="term" value="F:endonuclease activity"/>
    <property type="evidence" value="ECO:0007669"/>
    <property type="project" value="UniProtKB-KW"/>
</dbReference>
<dbReference type="Pfam" id="PF13392">
    <property type="entry name" value="HNH_3"/>
    <property type="match status" value="1"/>
</dbReference>
<accession>A0AAE9C7N4</accession>
<feature type="domain" description="HNH nuclease" evidence="1">
    <location>
        <begin position="41"/>
        <end position="84"/>
    </location>
</feature>
<dbReference type="SUPFAM" id="SSF54060">
    <property type="entry name" value="His-Me finger endonucleases"/>
    <property type="match status" value="1"/>
</dbReference>
<evidence type="ECO:0000313" key="3">
    <source>
        <dbReference type="Proteomes" id="UP000828430"/>
    </source>
</evidence>
<proteinExistence type="predicted"/>
<dbReference type="InterPro" id="IPR003615">
    <property type="entry name" value="HNH_nuc"/>
</dbReference>
<dbReference type="Proteomes" id="UP000828430">
    <property type="component" value="Segment"/>
</dbReference>
<sequence>MVMAGSSFAIRLSDSGYPMISNAGPYKVRRGGSKSRDALLLHHAVVRDELGITSIPSGYHIHHCDRNRLNCSFDNLILISEDDHKAIHQRIREEGRNIPKEELLADSRYNTDYRTFGLSFGDYDALLHKGLP</sequence>
<organism evidence="2 3">
    <name type="scientific">Klebsiella phage KPPK108.1</name>
    <dbReference type="NCBI Taxonomy" id="2894584"/>
    <lineage>
        <taxon>Viruses</taxon>
        <taxon>Duplodnaviria</taxon>
        <taxon>Heunggongvirae</taxon>
        <taxon>Uroviricota</taxon>
        <taxon>Caudoviricetes</taxon>
        <taxon>Autographivirales</taxon>
        <taxon>Autoscriptoviridae</taxon>
        <taxon>Slopekvirinae</taxon>
        <taxon>Drulisvirus</taxon>
        <taxon>Drulisvirus KPPK1081</taxon>
    </lineage>
</organism>
<gene>
    <name evidence="2" type="ORF">KPPK1081_01</name>
</gene>
<dbReference type="Gene3D" id="3.90.75.20">
    <property type="match status" value="1"/>
</dbReference>
<keyword evidence="2" id="KW-0540">Nuclease</keyword>
<protein>
    <submittedName>
        <fullName evidence="2">HNH homing endonuclease</fullName>
    </submittedName>
</protein>
<reference evidence="2 3" key="1">
    <citation type="submission" date="2021-10" db="EMBL/GenBank/DDBJ databases">
        <authorList>
            <person name="Shneider M.M."/>
            <person name="Mikhailova Y.V."/>
            <person name="Shelenkov A.A."/>
            <person name="Yanushevich Y.G."/>
            <person name="Shagin D.A."/>
        </authorList>
    </citation>
    <scope>NUCLEOTIDE SEQUENCE [LARGE SCALE GENOMIC DNA]</scope>
</reference>
<dbReference type="EMBL" id="OK583892">
    <property type="protein sequence ID" value="UFK09467.1"/>
    <property type="molecule type" value="Genomic_DNA"/>
</dbReference>
<keyword evidence="2" id="KW-0255">Endonuclease</keyword>